<feature type="transmembrane region" description="Helical" evidence="8">
    <location>
        <begin position="263"/>
        <end position="296"/>
    </location>
</feature>
<evidence type="ECO:0000256" key="5">
    <source>
        <dbReference type="ARBA" id="ARBA00022692"/>
    </source>
</evidence>
<organism evidence="11 12">
    <name type="scientific">Ereboglobus luteus</name>
    <dbReference type="NCBI Taxonomy" id="1796921"/>
    <lineage>
        <taxon>Bacteria</taxon>
        <taxon>Pseudomonadati</taxon>
        <taxon>Verrucomicrobiota</taxon>
        <taxon>Opitutia</taxon>
        <taxon>Opitutales</taxon>
        <taxon>Opitutaceae</taxon>
        <taxon>Ereboglobus</taxon>
    </lineage>
</organism>
<feature type="transmembrane region" description="Helical" evidence="8">
    <location>
        <begin position="358"/>
        <end position="377"/>
    </location>
</feature>
<evidence type="ECO:0000256" key="7">
    <source>
        <dbReference type="ARBA" id="ARBA00023136"/>
    </source>
</evidence>
<keyword evidence="7 8" id="KW-0472">Membrane</keyword>
<accession>A0A2U8E227</accession>
<dbReference type="GO" id="GO:0005886">
    <property type="term" value="C:plasma membrane"/>
    <property type="evidence" value="ECO:0007669"/>
    <property type="project" value="UniProtKB-SubCell"/>
</dbReference>
<dbReference type="InterPro" id="IPR003342">
    <property type="entry name" value="ArnT-like_N"/>
</dbReference>
<dbReference type="Pfam" id="PF18583">
    <property type="entry name" value="Arnt_C"/>
    <property type="match status" value="1"/>
</dbReference>
<feature type="domain" description="Aminoarabinose transferase C-terminal" evidence="10">
    <location>
        <begin position="552"/>
        <end position="651"/>
    </location>
</feature>
<evidence type="ECO:0000256" key="4">
    <source>
        <dbReference type="ARBA" id="ARBA00022679"/>
    </source>
</evidence>
<keyword evidence="12" id="KW-1185">Reference proteome</keyword>
<dbReference type="GO" id="GO:0006493">
    <property type="term" value="P:protein O-linked glycosylation"/>
    <property type="evidence" value="ECO:0007669"/>
    <property type="project" value="InterPro"/>
</dbReference>
<dbReference type="PANTHER" id="PTHR33908:SF3">
    <property type="entry name" value="UNDECAPRENYL PHOSPHATE-ALPHA-4-AMINO-4-DEOXY-L-ARABINOSE ARABINOSYL TRANSFERASE"/>
    <property type="match status" value="1"/>
</dbReference>
<dbReference type="KEGG" id="elut:CKA38_05840"/>
<keyword evidence="2" id="KW-1003">Cell membrane</keyword>
<keyword evidence="6 8" id="KW-1133">Transmembrane helix</keyword>
<feature type="transmembrane region" description="Helical" evidence="8">
    <location>
        <begin position="454"/>
        <end position="473"/>
    </location>
</feature>
<feature type="transmembrane region" description="Helical" evidence="8">
    <location>
        <begin position="165"/>
        <end position="182"/>
    </location>
</feature>
<keyword evidence="5 8" id="KW-0812">Transmembrane</keyword>
<name>A0A2U8E227_9BACT</name>
<evidence type="ECO:0000256" key="2">
    <source>
        <dbReference type="ARBA" id="ARBA00022475"/>
    </source>
</evidence>
<feature type="transmembrane region" description="Helical" evidence="8">
    <location>
        <begin position="422"/>
        <end position="442"/>
    </location>
</feature>
<proteinExistence type="predicted"/>
<dbReference type="OrthoDB" id="9815691at2"/>
<feature type="transmembrane region" description="Helical" evidence="8">
    <location>
        <begin position="240"/>
        <end position="257"/>
    </location>
</feature>
<evidence type="ECO:0000313" key="12">
    <source>
        <dbReference type="Proteomes" id="UP000244896"/>
    </source>
</evidence>
<dbReference type="GO" id="GO:0010041">
    <property type="term" value="P:response to iron(III) ion"/>
    <property type="evidence" value="ECO:0007669"/>
    <property type="project" value="TreeGrafter"/>
</dbReference>
<dbReference type="GO" id="GO:0016763">
    <property type="term" value="F:pentosyltransferase activity"/>
    <property type="evidence" value="ECO:0007669"/>
    <property type="project" value="TreeGrafter"/>
</dbReference>
<feature type="transmembrane region" description="Helical" evidence="8">
    <location>
        <begin position="213"/>
        <end position="233"/>
    </location>
</feature>
<dbReference type="Proteomes" id="UP000244896">
    <property type="component" value="Chromosome"/>
</dbReference>
<evidence type="ECO:0000313" key="11">
    <source>
        <dbReference type="EMBL" id="AWI08836.1"/>
    </source>
</evidence>
<dbReference type="Pfam" id="PF02366">
    <property type="entry name" value="PMT"/>
    <property type="match status" value="1"/>
</dbReference>
<evidence type="ECO:0000259" key="9">
    <source>
        <dbReference type="Pfam" id="PF02366"/>
    </source>
</evidence>
<keyword evidence="3" id="KW-0328">Glycosyltransferase</keyword>
<comment type="subcellular location">
    <subcellularLocation>
        <location evidence="1">Cell membrane</location>
        <topology evidence="1">Multi-pass membrane protein</topology>
    </subcellularLocation>
</comment>
<evidence type="ECO:0000256" key="1">
    <source>
        <dbReference type="ARBA" id="ARBA00004651"/>
    </source>
</evidence>
<feature type="transmembrane region" description="Helical" evidence="8">
    <location>
        <begin position="108"/>
        <end position="125"/>
    </location>
</feature>
<sequence>MDGTFTLARPSAQSSAAAGANRPGACRACCRCCFHDRAQPSVVAVCAPGARTVGAFKNIDALIHQNILALNAQTPLYSAFHRTMIAAEQNSGLSNPQNTDSTSWRRDLTWLALILVVWFGLFLGSRPLSNPDEGRYTEIPREMAATNDYVTPRLNGVKYFEKPPLLYWLIALTIEVAGVNEWTARAWVAIFATLGCLATYAAARGLFGRAAGWWAAVVLATMLLYYTLSRVVILDMPVSVFVATALFAFLFGIRAPAGPGRRWLFWAFYASMALAVLSKGLIGFLLPCTVAFVWLLVFNQWKRLRPCHPFTGALMLLAIAAPWHVLAARANSDFAQFYFIHEHWTRFTTTVHERYQPWWYFAPVLLVGIFPWTVFAFQTLRVNVRGGWRAIRNERADEWFFIVWAVVIFLFFSKSQSKLPPYILPIFPAIAVLIGKWLADAWRARKAPGLRAGLATYAILSALLGLALAFWPLVWSVPEKHAAATKLIIGESIWFAVIFLGSAAALAWCLRCGKMRGALVVMTAGFALWLASGNHLGDELDTRSSKPLSLELARRLAPGDTVYSVGEYIQDVAPYIGREISVVDYLGELEFGVRAEPEKTDSRFIDKAEFTRRWLAFDSRAYAIVRKRAADRYFSSLPHTVVGETSRYLLLVNKPDAQ</sequence>
<keyword evidence="4" id="KW-0808">Transferase</keyword>
<dbReference type="GO" id="GO:0009103">
    <property type="term" value="P:lipopolysaccharide biosynthetic process"/>
    <property type="evidence" value="ECO:0007669"/>
    <property type="project" value="UniProtKB-ARBA"/>
</dbReference>
<evidence type="ECO:0000256" key="6">
    <source>
        <dbReference type="ARBA" id="ARBA00022989"/>
    </source>
</evidence>
<feature type="transmembrane region" description="Helical" evidence="8">
    <location>
        <begin position="187"/>
        <end position="207"/>
    </location>
</feature>
<gene>
    <name evidence="11" type="ORF">CKA38_05840</name>
</gene>
<feature type="transmembrane region" description="Helical" evidence="8">
    <location>
        <begin position="308"/>
        <end position="326"/>
    </location>
</feature>
<dbReference type="GO" id="GO:0000030">
    <property type="term" value="F:mannosyltransferase activity"/>
    <property type="evidence" value="ECO:0007669"/>
    <property type="project" value="InterPro"/>
</dbReference>
<feature type="transmembrane region" description="Helical" evidence="8">
    <location>
        <begin position="517"/>
        <end position="537"/>
    </location>
</feature>
<reference evidence="11 12" key="1">
    <citation type="journal article" date="2018" name="Syst. Appl. Microbiol.">
        <title>Ereboglobus luteus gen. nov. sp. nov. from cockroach guts, and new insights into the oxygen relationship of the genera Opitutus and Didymococcus (Verrucomicrobia: Opitutaceae).</title>
        <authorList>
            <person name="Tegtmeier D."/>
            <person name="Belitz A."/>
            <person name="Radek R."/>
            <person name="Heimerl T."/>
            <person name="Brune A."/>
        </authorList>
    </citation>
    <scope>NUCLEOTIDE SEQUENCE [LARGE SCALE GENOMIC DNA]</scope>
    <source>
        <strain evidence="11 12">Ho45</strain>
    </source>
</reference>
<feature type="transmembrane region" description="Helical" evidence="8">
    <location>
        <begin position="398"/>
        <end position="416"/>
    </location>
</feature>
<feature type="transmembrane region" description="Helical" evidence="8">
    <location>
        <begin position="493"/>
        <end position="510"/>
    </location>
</feature>
<evidence type="ECO:0000256" key="8">
    <source>
        <dbReference type="SAM" id="Phobius"/>
    </source>
</evidence>
<evidence type="ECO:0008006" key="13">
    <source>
        <dbReference type="Google" id="ProtNLM"/>
    </source>
</evidence>
<protein>
    <recommendedName>
        <fullName evidence="13">Glycosyltransferase RgtA/B/C/D-like domain-containing protein</fullName>
    </recommendedName>
</protein>
<evidence type="ECO:0000256" key="3">
    <source>
        <dbReference type="ARBA" id="ARBA00022676"/>
    </source>
</evidence>
<dbReference type="InterPro" id="IPR050297">
    <property type="entry name" value="LipidA_mod_glycosyltrf_83"/>
</dbReference>
<dbReference type="AlphaFoldDB" id="A0A2U8E227"/>
<dbReference type="InterPro" id="IPR040845">
    <property type="entry name" value="Arnt_C"/>
</dbReference>
<dbReference type="PANTHER" id="PTHR33908">
    <property type="entry name" value="MANNOSYLTRANSFERASE YKCB-RELATED"/>
    <property type="match status" value="1"/>
</dbReference>
<dbReference type="EMBL" id="CP023004">
    <property type="protein sequence ID" value="AWI08836.1"/>
    <property type="molecule type" value="Genomic_DNA"/>
</dbReference>
<feature type="domain" description="ArnT-like N-terminal" evidence="9">
    <location>
        <begin position="135"/>
        <end position="329"/>
    </location>
</feature>
<evidence type="ECO:0000259" key="10">
    <source>
        <dbReference type="Pfam" id="PF18583"/>
    </source>
</evidence>